<proteinExistence type="predicted"/>
<accession>G0EGN8</accession>
<evidence type="ECO:0000313" key="1">
    <source>
        <dbReference type="EMBL" id="AEM38412.1"/>
    </source>
</evidence>
<organism evidence="1 2">
    <name type="scientific">Pyrolobus fumarii (strain DSM 11204 / 1A)</name>
    <dbReference type="NCBI Taxonomy" id="694429"/>
    <lineage>
        <taxon>Archaea</taxon>
        <taxon>Thermoproteota</taxon>
        <taxon>Thermoprotei</taxon>
        <taxon>Desulfurococcales</taxon>
        <taxon>Pyrodictiaceae</taxon>
        <taxon>Pyrolobus</taxon>
    </lineage>
</organism>
<dbReference type="EMBL" id="CP002838">
    <property type="protein sequence ID" value="AEM38412.1"/>
    <property type="molecule type" value="Genomic_DNA"/>
</dbReference>
<evidence type="ECO:0000313" key="2">
    <source>
        <dbReference type="Proteomes" id="UP000001037"/>
    </source>
</evidence>
<sequence length="46" mass="4869">MGFNGALAGRSRGSTGFINGARVKCGFPAVRMVSLPPIVPWVTVHR</sequence>
<name>G0EGN8_PYRF1</name>
<dbReference type="AlphaFoldDB" id="G0EGN8"/>
<dbReference type="HOGENOM" id="CLU_217076_0_0_2"/>
<dbReference type="InParanoid" id="G0EGN8"/>
<dbReference type="KEGG" id="pfm:Pyrfu_0541"/>
<gene>
    <name evidence="1" type="ordered locus">Pyrfu_0541</name>
</gene>
<protein>
    <submittedName>
        <fullName evidence="1">Uncharacterized protein</fullName>
    </submittedName>
</protein>
<reference evidence="1 2" key="1">
    <citation type="journal article" date="2011" name="Stand. Genomic Sci.">
        <title>Complete genome sequence of the hyperthermophilic chemolithoautotroph Pyrolobus fumarii type strain (1A).</title>
        <authorList>
            <person name="Anderson I."/>
            <person name="Goker M."/>
            <person name="Nolan M."/>
            <person name="Lucas S."/>
            <person name="Hammon N."/>
            <person name="Deshpande S."/>
            <person name="Cheng J.F."/>
            <person name="Tapia R."/>
            <person name="Han C."/>
            <person name="Goodwin L."/>
            <person name="Pitluck S."/>
            <person name="Huntemann M."/>
            <person name="Liolios K."/>
            <person name="Ivanova N."/>
            <person name="Pagani I."/>
            <person name="Mavromatis K."/>
            <person name="Ovchinikova G."/>
            <person name="Pati A."/>
            <person name="Chen A."/>
            <person name="Palaniappan K."/>
            <person name="Land M."/>
            <person name="Hauser L."/>
            <person name="Brambilla E.M."/>
            <person name="Huber H."/>
            <person name="Yasawong M."/>
            <person name="Rohde M."/>
            <person name="Spring S."/>
            <person name="Abt B."/>
            <person name="Sikorski J."/>
            <person name="Wirth R."/>
            <person name="Detter J.C."/>
            <person name="Woyke T."/>
            <person name="Bristow J."/>
            <person name="Eisen J.A."/>
            <person name="Markowitz V."/>
            <person name="Hugenholtz P."/>
            <person name="Kyrpides N.C."/>
            <person name="Klenk H.P."/>
            <person name="Lapidus A."/>
        </authorList>
    </citation>
    <scope>NUCLEOTIDE SEQUENCE [LARGE SCALE GENOMIC DNA]</scope>
    <source>
        <strain evidence="2">DSM 11204 / 1A</strain>
    </source>
</reference>
<dbReference type="Proteomes" id="UP000001037">
    <property type="component" value="Chromosome"/>
</dbReference>
<keyword evidence="2" id="KW-1185">Reference proteome</keyword>